<dbReference type="CDD" id="cd07816">
    <property type="entry name" value="Bet_v1-like"/>
    <property type="match status" value="1"/>
</dbReference>
<dbReference type="PRINTS" id="PR00634">
    <property type="entry name" value="BETALLERGEN"/>
</dbReference>
<dbReference type="GO" id="GO:0009738">
    <property type="term" value="P:abscisic acid-activated signaling pathway"/>
    <property type="evidence" value="ECO:0007669"/>
    <property type="project" value="InterPro"/>
</dbReference>
<keyword evidence="4" id="KW-1185">Reference proteome</keyword>
<gene>
    <name evidence="3" type="primary">BETV1D</name>
    <name evidence="3" type="ORF">QJS10_CPB04g00909</name>
</gene>
<dbReference type="GO" id="GO:0006952">
    <property type="term" value="P:defense response"/>
    <property type="evidence" value="ECO:0007669"/>
    <property type="project" value="InterPro"/>
</dbReference>
<dbReference type="GO" id="GO:0010427">
    <property type="term" value="F:abscisic acid binding"/>
    <property type="evidence" value="ECO:0007669"/>
    <property type="project" value="InterPro"/>
</dbReference>
<dbReference type="GO" id="GO:0005634">
    <property type="term" value="C:nucleus"/>
    <property type="evidence" value="ECO:0007669"/>
    <property type="project" value="TreeGrafter"/>
</dbReference>
<organism evidence="3 4">
    <name type="scientific">Acorus calamus</name>
    <name type="common">Sweet flag</name>
    <dbReference type="NCBI Taxonomy" id="4465"/>
    <lineage>
        <taxon>Eukaryota</taxon>
        <taxon>Viridiplantae</taxon>
        <taxon>Streptophyta</taxon>
        <taxon>Embryophyta</taxon>
        <taxon>Tracheophyta</taxon>
        <taxon>Spermatophyta</taxon>
        <taxon>Magnoliopsida</taxon>
        <taxon>Liliopsida</taxon>
        <taxon>Acoraceae</taxon>
        <taxon>Acorus</taxon>
    </lineage>
</organism>
<dbReference type="PANTHER" id="PTHR31213">
    <property type="entry name" value="OS08G0374000 PROTEIN-RELATED"/>
    <property type="match status" value="1"/>
</dbReference>
<dbReference type="InterPro" id="IPR000916">
    <property type="entry name" value="Bet_v_I/MLP"/>
</dbReference>
<dbReference type="InterPro" id="IPR050279">
    <property type="entry name" value="Plant_def-hormone_signal"/>
</dbReference>
<comment type="similarity">
    <text evidence="1">Belongs to the BetVI family.</text>
</comment>
<dbReference type="FunFam" id="3.30.530.20:FF:000007">
    <property type="entry name" value="Major pollen allergen Bet v 1-A"/>
    <property type="match status" value="1"/>
</dbReference>
<dbReference type="Pfam" id="PF00407">
    <property type="entry name" value="Bet_v_1"/>
    <property type="match status" value="1"/>
</dbReference>
<proteinExistence type="inferred from homology"/>
<dbReference type="PANTHER" id="PTHR31213:SF201">
    <property type="entry name" value="OS03G0300400 PROTEIN"/>
    <property type="match status" value="1"/>
</dbReference>
<evidence type="ECO:0000313" key="3">
    <source>
        <dbReference type="EMBL" id="KAK1318513.1"/>
    </source>
</evidence>
<dbReference type="GO" id="GO:0038023">
    <property type="term" value="F:signaling receptor activity"/>
    <property type="evidence" value="ECO:0007669"/>
    <property type="project" value="InterPro"/>
</dbReference>
<name>A0AAV9F043_ACOCL</name>
<dbReference type="SUPFAM" id="SSF55961">
    <property type="entry name" value="Bet v1-like"/>
    <property type="match status" value="1"/>
</dbReference>
<dbReference type="Proteomes" id="UP001180020">
    <property type="component" value="Unassembled WGS sequence"/>
</dbReference>
<evidence type="ECO:0000313" key="4">
    <source>
        <dbReference type="Proteomes" id="UP001180020"/>
    </source>
</evidence>
<dbReference type="Gene3D" id="3.30.530.20">
    <property type="match status" value="1"/>
</dbReference>
<dbReference type="SMART" id="SM01037">
    <property type="entry name" value="Bet_v_1"/>
    <property type="match status" value="1"/>
</dbReference>
<accession>A0AAV9F043</accession>
<evidence type="ECO:0000256" key="1">
    <source>
        <dbReference type="ARBA" id="ARBA00009744"/>
    </source>
</evidence>
<reference evidence="3" key="1">
    <citation type="journal article" date="2023" name="Nat. Commun.">
        <title>Diploid and tetraploid genomes of Acorus and the evolution of monocots.</title>
        <authorList>
            <person name="Ma L."/>
            <person name="Liu K.W."/>
            <person name="Li Z."/>
            <person name="Hsiao Y.Y."/>
            <person name="Qi Y."/>
            <person name="Fu T."/>
            <person name="Tang G.D."/>
            <person name="Zhang D."/>
            <person name="Sun W.H."/>
            <person name="Liu D.K."/>
            <person name="Li Y."/>
            <person name="Chen G.Z."/>
            <person name="Liu X.D."/>
            <person name="Liao X.Y."/>
            <person name="Jiang Y.T."/>
            <person name="Yu X."/>
            <person name="Hao Y."/>
            <person name="Huang J."/>
            <person name="Zhao X.W."/>
            <person name="Ke S."/>
            <person name="Chen Y.Y."/>
            <person name="Wu W.L."/>
            <person name="Hsu J.L."/>
            <person name="Lin Y.F."/>
            <person name="Huang M.D."/>
            <person name="Li C.Y."/>
            <person name="Huang L."/>
            <person name="Wang Z.W."/>
            <person name="Zhao X."/>
            <person name="Zhong W.Y."/>
            <person name="Peng D.H."/>
            <person name="Ahmad S."/>
            <person name="Lan S."/>
            <person name="Zhang J.S."/>
            <person name="Tsai W.C."/>
            <person name="Van de Peer Y."/>
            <person name="Liu Z.J."/>
        </authorList>
    </citation>
    <scope>NUCLEOTIDE SEQUENCE</scope>
    <source>
        <strain evidence="3">CP</strain>
    </source>
</reference>
<dbReference type="GO" id="GO:0004864">
    <property type="term" value="F:protein phosphatase inhibitor activity"/>
    <property type="evidence" value="ECO:0007669"/>
    <property type="project" value="InterPro"/>
</dbReference>
<dbReference type="AlphaFoldDB" id="A0AAV9F043"/>
<feature type="domain" description="Bet v I/Major latex protein" evidence="2">
    <location>
        <begin position="47"/>
        <end position="202"/>
    </location>
</feature>
<dbReference type="GO" id="GO:0005737">
    <property type="term" value="C:cytoplasm"/>
    <property type="evidence" value="ECO:0007669"/>
    <property type="project" value="TreeGrafter"/>
</dbReference>
<dbReference type="InterPro" id="IPR023393">
    <property type="entry name" value="START-like_dom_sf"/>
</dbReference>
<sequence length="207" mass="22934">MEGEEENLVMEGTTSSSMQGLLDLVNTSVAVHSDLDLCDSSFLRKKMVVGSFTSECEISISVERLWKAGVQDAHNLMPKLLSHTIKSVEVIEGDGGVGTIKQLNFTEVVPGYSYTKDRIDVIDNANHVFKYTIFEGGVVGKRVKWYSFELKYEPTAAGGCTQKVKVEYDSIDGTFPTDDEAAGIKHWVSEMVKAMETYLKENPNAYV</sequence>
<dbReference type="InterPro" id="IPR024949">
    <property type="entry name" value="Bet_v_I_allergen"/>
</dbReference>
<comment type="caution">
    <text evidence="3">The sequence shown here is derived from an EMBL/GenBank/DDBJ whole genome shotgun (WGS) entry which is preliminary data.</text>
</comment>
<reference evidence="3" key="2">
    <citation type="submission" date="2023-06" db="EMBL/GenBank/DDBJ databases">
        <authorList>
            <person name="Ma L."/>
            <person name="Liu K.-W."/>
            <person name="Li Z."/>
            <person name="Hsiao Y.-Y."/>
            <person name="Qi Y."/>
            <person name="Fu T."/>
            <person name="Tang G."/>
            <person name="Zhang D."/>
            <person name="Sun W.-H."/>
            <person name="Liu D.-K."/>
            <person name="Li Y."/>
            <person name="Chen G.-Z."/>
            <person name="Liu X.-D."/>
            <person name="Liao X.-Y."/>
            <person name="Jiang Y.-T."/>
            <person name="Yu X."/>
            <person name="Hao Y."/>
            <person name="Huang J."/>
            <person name="Zhao X.-W."/>
            <person name="Ke S."/>
            <person name="Chen Y.-Y."/>
            <person name="Wu W.-L."/>
            <person name="Hsu J.-L."/>
            <person name="Lin Y.-F."/>
            <person name="Huang M.-D."/>
            <person name="Li C.-Y."/>
            <person name="Huang L."/>
            <person name="Wang Z.-W."/>
            <person name="Zhao X."/>
            <person name="Zhong W.-Y."/>
            <person name="Peng D.-H."/>
            <person name="Ahmad S."/>
            <person name="Lan S."/>
            <person name="Zhang J.-S."/>
            <person name="Tsai W.-C."/>
            <person name="Van De Peer Y."/>
            <person name="Liu Z.-J."/>
        </authorList>
    </citation>
    <scope>NUCLEOTIDE SEQUENCE</scope>
    <source>
        <strain evidence="3">CP</strain>
        <tissue evidence="3">Leaves</tissue>
    </source>
</reference>
<evidence type="ECO:0000259" key="2">
    <source>
        <dbReference type="SMART" id="SM01037"/>
    </source>
</evidence>
<protein>
    <submittedName>
        <fullName evidence="3">Major pollen allergen Bet v 1-D/H</fullName>
    </submittedName>
</protein>
<dbReference type="EMBL" id="JAUJYO010000004">
    <property type="protein sequence ID" value="KAK1318513.1"/>
    <property type="molecule type" value="Genomic_DNA"/>
</dbReference>